<evidence type="ECO:0000256" key="4">
    <source>
        <dbReference type="ARBA" id="ARBA00015253"/>
    </source>
</evidence>
<dbReference type="GO" id="GO:0032210">
    <property type="term" value="P:regulation of telomere maintenance via telomerase"/>
    <property type="evidence" value="ECO:0007669"/>
    <property type="project" value="TreeGrafter"/>
</dbReference>
<dbReference type="InterPro" id="IPR028389">
    <property type="entry name" value="POT1"/>
</dbReference>
<dbReference type="GO" id="GO:0000783">
    <property type="term" value="C:nuclear telomere cap complex"/>
    <property type="evidence" value="ECO:0007669"/>
    <property type="project" value="TreeGrafter"/>
</dbReference>
<evidence type="ECO:0000256" key="6">
    <source>
        <dbReference type="ARBA" id="ARBA00022895"/>
    </source>
</evidence>
<dbReference type="GO" id="GO:0016233">
    <property type="term" value="P:telomere capping"/>
    <property type="evidence" value="ECO:0007669"/>
    <property type="project" value="TreeGrafter"/>
</dbReference>
<evidence type="ECO:0000256" key="3">
    <source>
        <dbReference type="ARBA" id="ARBA00008442"/>
    </source>
</evidence>
<protein>
    <recommendedName>
        <fullName evidence="4">Protection of telomeres protein 1</fullName>
    </recommendedName>
</protein>
<dbReference type="PANTHER" id="PTHR14513:SF0">
    <property type="entry name" value="PROTECTION OF TELOMERES PROTEIN 1"/>
    <property type="match status" value="1"/>
</dbReference>
<dbReference type="FunFam" id="2.40.50.140:FF:000303">
    <property type="entry name" value="Protection of telomeres protein 1"/>
    <property type="match status" value="1"/>
</dbReference>
<name>A0A9P9F4B4_9HYPO</name>
<keyword evidence="5" id="KW-0158">Chromosome</keyword>
<dbReference type="GO" id="GO:0098505">
    <property type="term" value="F:G-rich strand telomeric DNA binding"/>
    <property type="evidence" value="ECO:0007669"/>
    <property type="project" value="TreeGrafter"/>
</dbReference>
<keyword evidence="7" id="KW-0238">DNA-binding</keyword>
<evidence type="ECO:0000256" key="9">
    <source>
        <dbReference type="SAM" id="MobiDB-lite"/>
    </source>
</evidence>
<keyword evidence="12" id="KW-1185">Reference proteome</keyword>
<comment type="caution">
    <text evidence="11">The sequence shown here is derived from an EMBL/GenBank/DDBJ whole genome shotgun (WGS) entry which is preliminary data.</text>
</comment>
<evidence type="ECO:0000256" key="1">
    <source>
        <dbReference type="ARBA" id="ARBA00004123"/>
    </source>
</evidence>
<evidence type="ECO:0000256" key="8">
    <source>
        <dbReference type="ARBA" id="ARBA00023242"/>
    </source>
</evidence>
<feature type="region of interest" description="Disordered" evidence="9">
    <location>
        <begin position="590"/>
        <end position="614"/>
    </location>
</feature>
<keyword evidence="8" id="KW-0539">Nucleus</keyword>
<dbReference type="Pfam" id="PF16686">
    <property type="entry name" value="POT1PC"/>
    <property type="match status" value="1"/>
</dbReference>
<organism evidence="11 12">
    <name type="scientific">Dactylonectria estremocensis</name>
    <dbReference type="NCBI Taxonomy" id="1079267"/>
    <lineage>
        <taxon>Eukaryota</taxon>
        <taxon>Fungi</taxon>
        <taxon>Dikarya</taxon>
        <taxon>Ascomycota</taxon>
        <taxon>Pezizomycotina</taxon>
        <taxon>Sordariomycetes</taxon>
        <taxon>Hypocreomycetidae</taxon>
        <taxon>Hypocreales</taxon>
        <taxon>Nectriaceae</taxon>
        <taxon>Dactylonectria</taxon>
    </lineage>
</organism>
<dbReference type="Gene3D" id="2.40.50.140">
    <property type="entry name" value="Nucleic acid-binding proteins"/>
    <property type="match status" value="2"/>
</dbReference>
<dbReference type="InterPro" id="IPR012340">
    <property type="entry name" value="NA-bd_OB-fold"/>
</dbReference>
<gene>
    <name evidence="11" type="ORF">B0J13DRAFT_263277</name>
</gene>
<evidence type="ECO:0000256" key="7">
    <source>
        <dbReference type="ARBA" id="ARBA00023125"/>
    </source>
</evidence>
<sequence length="663" mass="74277">MAPSQHPLIAVTAPPLPSGFVTAQDILDGKAQVNSKVNVVGIITDFRAPIQTRGTDYKCQIRFFDISIEDDEDSVLSLNIFRPQKEMPTASCGDVILLLAVKIQRYHMEAPSLITNRETKVHIYSASKIPKYPTTALCALRPPPGTQDRPPAQKENAYVAYMFHKVGKSRVPTETEFELMTLRSTNVKDKFGLLQNVQDGRFYDIVVQVVKEPYDQGDKTMLWVSDYTTNDAFFHHAFDSQSLGERPVGDPFGYTTGLWKGPFGKKSLQITCFEPHASAIRQGRISFGSWVSIRNIQVKVGHNASNLEGYLREDRDADGPKLGISALDPGDDPINPHLKDALRRKRDYERSKKEQLQDISEAAKVGQKRKAEISVSSEPKKLKNSKARRKALRAQAQEDEQITNGPVAVVKDLNPQIKCENQSKLASCVADLLEPVLHNTTIDGKPVKLKLPFVNANYRTNVRVVNFMPAKLQDFAFAKKVTEFDILSDNNDSDDGSGSEHDSVIDPATNCNWEWRFYLELEDAAVLKPQQKKRMWVAVDNQAAQCLLSLDASDLRRDEPNLEALRQRLFLLWGDLEEHKIRAEATSNRKLKAVRDGNPPTDSSDDDEPSRGAAKTARVANLPFACCIRQYGVKIREQNAALADAGEGSRWNRIFSLFGTRIQ</sequence>
<dbReference type="PANTHER" id="PTHR14513">
    <property type="entry name" value="PROTECTION OF TELOMERES 1"/>
    <property type="match status" value="1"/>
</dbReference>
<dbReference type="Proteomes" id="UP000717696">
    <property type="component" value="Unassembled WGS sequence"/>
</dbReference>
<dbReference type="InterPro" id="IPR011564">
    <property type="entry name" value="Telomer_end-bd_POT1/Cdc13"/>
</dbReference>
<proteinExistence type="inferred from homology"/>
<reference evidence="11" key="1">
    <citation type="journal article" date="2021" name="Nat. Commun.">
        <title>Genetic determinants of endophytism in the Arabidopsis root mycobiome.</title>
        <authorList>
            <person name="Mesny F."/>
            <person name="Miyauchi S."/>
            <person name="Thiergart T."/>
            <person name="Pickel B."/>
            <person name="Atanasova L."/>
            <person name="Karlsson M."/>
            <person name="Huettel B."/>
            <person name="Barry K.W."/>
            <person name="Haridas S."/>
            <person name="Chen C."/>
            <person name="Bauer D."/>
            <person name="Andreopoulos W."/>
            <person name="Pangilinan J."/>
            <person name="LaButti K."/>
            <person name="Riley R."/>
            <person name="Lipzen A."/>
            <person name="Clum A."/>
            <person name="Drula E."/>
            <person name="Henrissat B."/>
            <person name="Kohler A."/>
            <person name="Grigoriev I.V."/>
            <person name="Martin F.M."/>
            <person name="Hacquard S."/>
        </authorList>
    </citation>
    <scope>NUCLEOTIDE SEQUENCE</scope>
    <source>
        <strain evidence="11">MPI-CAGE-AT-0021</strain>
    </source>
</reference>
<dbReference type="GO" id="GO:0010521">
    <property type="term" value="F:telomerase inhibitor activity"/>
    <property type="evidence" value="ECO:0007669"/>
    <property type="project" value="TreeGrafter"/>
</dbReference>
<dbReference type="EMBL" id="JAGMUU010000005">
    <property type="protein sequence ID" value="KAH7152417.1"/>
    <property type="molecule type" value="Genomic_DNA"/>
</dbReference>
<dbReference type="Pfam" id="PF02765">
    <property type="entry name" value="POT1"/>
    <property type="match status" value="1"/>
</dbReference>
<evidence type="ECO:0000313" key="12">
    <source>
        <dbReference type="Proteomes" id="UP000717696"/>
    </source>
</evidence>
<evidence type="ECO:0000256" key="5">
    <source>
        <dbReference type="ARBA" id="ARBA00022454"/>
    </source>
</evidence>
<dbReference type="OrthoDB" id="2186770at2759"/>
<feature type="domain" description="Telomeric single stranded DNA binding POT1/Cdc13" evidence="10">
    <location>
        <begin position="23"/>
        <end position="167"/>
    </location>
</feature>
<dbReference type="AlphaFoldDB" id="A0A9P9F4B4"/>
<comment type="subcellular location">
    <subcellularLocation>
        <location evidence="2">Chromosome</location>
        <location evidence="2">Telomere</location>
    </subcellularLocation>
    <subcellularLocation>
        <location evidence="1">Nucleus</location>
    </subcellularLocation>
</comment>
<evidence type="ECO:0000259" key="10">
    <source>
        <dbReference type="SMART" id="SM00976"/>
    </source>
</evidence>
<dbReference type="InterPro" id="IPR032042">
    <property type="entry name" value="POT1PC"/>
</dbReference>
<accession>A0A9P9F4B4</accession>
<comment type="similarity">
    <text evidence="3">Belongs to the telombin family.</text>
</comment>
<dbReference type="SUPFAM" id="SSF50249">
    <property type="entry name" value="Nucleic acid-binding proteins"/>
    <property type="match status" value="2"/>
</dbReference>
<keyword evidence="6" id="KW-0779">Telomere</keyword>
<dbReference type="SMART" id="SM00976">
    <property type="entry name" value="Telo_bind"/>
    <property type="match status" value="1"/>
</dbReference>
<evidence type="ECO:0000313" key="11">
    <source>
        <dbReference type="EMBL" id="KAH7152417.1"/>
    </source>
</evidence>
<evidence type="ECO:0000256" key="2">
    <source>
        <dbReference type="ARBA" id="ARBA00004574"/>
    </source>
</evidence>